<reference evidence="1" key="1">
    <citation type="journal article" date="2014" name="Front. Microbiol.">
        <title>High frequency of phylogenetically diverse reductive dehalogenase-homologous genes in deep subseafloor sedimentary metagenomes.</title>
        <authorList>
            <person name="Kawai M."/>
            <person name="Futagami T."/>
            <person name="Toyoda A."/>
            <person name="Takaki Y."/>
            <person name="Nishi S."/>
            <person name="Hori S."/>
            <person name="Arai W."/>
            <person name="Tsubouchi T."/>
            <person name="Morono Y."/>
            <person name="Uchiyama I."/>
            <person name="Ito T."/>
            <person name="Fujiyama A."/>
            <person name="Inagaki F."/>
            <person name="Takami H."/>
        </authorList>
    </citation>
    <scope>NUCLEOTIDE SEQUENCE</scope>
    <source>
        <strain evidence="1">Expedition CK06-06</strain>
    </source>
</reference>
<name>X1MJS4_9ZZZZ</name>
<dbReference type="EMBL" id="BARV01018205">
    <property type="protein sequence ID" value="GAI31503.1"/>
    <property type="molecule type" value="Genomic_DNA"/>
</dbReference>
<accession>X1MJS4</accession>
<organism evidence="1">
    <name type="scientific">marine sediment metagenome</name>
    <dbReference type="NCBI Taxonomy" id="412755"/>
    <lineage>
        <taxon>unclassified sequences</taxon>
        <taxon>metagenomes</taxon>
        <taxon>ecological metagenomes</taxon>
    </lineage>
</organism>
<protein>
    <submittedName>
        <fullName evidence="1">Uncharacterized protein</fullName>
    </submittedName>
</protein>
<evidence type="ECO:0000313" key="1">
    <source>
        <dbReference type="EMBL" id="GAI31503.1"/>
    </source>
</evidence>
<gene>
    <name evidence="1" type="ORF">S06H3_30846</name>
</gene>
<proteinExistence type="predicted"/>
<comment type="caution">
    <text evidence="1">The sequence shown here is derived from an EMBL/GenBank/DDBJ whole genome shotgun (WGS) entry which is preliminary data.</text>
</comment>
<dbReference type="AlphaFoldDB" id="X1MJS4"/>
<sequence>MPHGGPDWGTVGPLTTVFTVDDLGEVAARLGSVVLYDRRGIVVNFDNFEEPIVKWGWDGSNADCFRRLDSTYARSGSQSMHLFTTNDDSVYSHMRGYFEVLASMRIGFEFSFLFLDYRRSIEAEYRYQSMTTTWVVGLKIDTQTKKLYIRDTAVTWKEIADIGFIRAATYQWHTVKLVVDFASSLYMRLLLDAIEYPIPTEPAFSFANPLAPYISAQITNRNVDNIGGRMWVDDFILTQDEP</sequence>